<evidence type="ECO:0000313" key="1">
    <source>
        <dbReference type="EMBL" id="SOR84374.1"/>
    </source>
</evidence>
<gene>
    <name evidence="1" type="ORF">SCNRRL3882_7819</name>
</gene>
<dbReference type="EMBL" id="LT963352">
    <property type="protein sequence ID" value="SOR84374.1"/>
    <property type="molecule type" value="Genomic_DNA"/>
</dbReference>
<accession>A0A2N9BLY3</accession>
<evidence type="ECO:0000313" key="2">
    <source>
        <dbReference type="Proteomes" id="UP000235464"/>
    </source>
</evidence>
<dbReference type="RefSeq" id="WP_010048273.1">
    <property type="nucleotide sequence ID" value="NZ_LT962942.1"/>
</dbReference>
<keyword evidence="2" id="KW-1185">Reference proteome</keyword>
<dbReference type="Proteomes" id="UP000235464">
    <property type="component" value="Chromosome I"/>
</dbReference>
<proteinExistence type="predicted"/>
<name>A0A2N9BLY3_STRCX</name>
<protein>
    <submittedName>
        <fullName evidence="1">Uncharacterized protein</fullName>
    </submittedName>
</protein>
<sequence length="76" mass="8074">MARQGVPSRDGVLKKAEYLMLEVESAVGVLGQEPCFVGSPLADQRDPFRRAVDGELVLLVLAVLVVLVGPDAERAG</sequence>
<dbReference type="AlphaFoldDB" id="A0A2N9BLY3"/>
<organism evidence="1 2">
    <name type="scientific">Streptomyces chartreusis NRRL 3882</name>
    <dbReference type="NCBI Taxonomy" id="1079985"/>
    <lineage>
        <taxon>Bacteria</taxon>
        <taxon>Bacillati</taxon>
        <taxon>Actinomycetota</taxon>
        <taxon>Actinomycetes</taxon>
        <taxon>Kitasatosporales</taxon>
        <taxon>Streptomycetaceae</taxon>
        <taxon>Streptomyces</taxon>
    </lineage>
</organism>
<reference evidence="2" key="1">
    <citation type="submission" date="2017-11" db="EMBL/GenBank/DDBJ databases">
        <authorList>
            <person name="Wibberg D."/>
        </authorList>
    </citation>
    <scope>NUCLEOTIDE SEQUENCE [LARGE SCALE GENOMIC DNA]</scope>
</reference>